<keyword evidence="2" id="KW-1185">Reference proteome</keyword>
<name>A0ABX2IL24_9RHOO</name>
<proteinExistence type="predicted"/>
<evidence type="ECO:0000313" key="2">
    <source>
        <dbReference type="Proteomes" id="UP000778523"/>
    </source>
</evidence>
<evidence type="ECO:0000313" key="1">
    <source>
        <dbReference type="EMBL" id="NSL55389.1"/>
    </source>
</evidence>
<dbReference type="EMBL" id="JABCSC020000002">
    <property type="protein sequence ID" value="NSL55389.1"/>
    <property type="molecule type" value="Genomic_DNA"/>
</dbReference>
<sequence>MFFGAGRSREQLPLNLATSPGRVVAVQLVSEAPAAQPQLALARVLDATGNTAARLEQMAQALSLRQSPLRLLLEPDEYQFLQTELPNVPDEELKTALRWQIKEMLRHPLDAVSLEVIPPPPDPLGQRRTNGFVVAAPNDLLRERMLMFRPWNSSVRAIDVIEMAQRNLADRLEEPGRGTAVLAITPGGCLLTASREGVPYFVRGFDLSSLALQASETLRREQLDRLVLELQRSVDVLERQLGFLNVSTLWIAPFAHAEELLSLLIDTLYLPVKLIDLATLFDCSRCPLPVDPEEQAALFHALGMALRGPEGAP</sequence>
<dbReference type="InterPro" id="IPR043129">
    <property type="entry name" value="ATPase_NBD"/>
</dbReference>
<organism evidence="1 2">
    <name type="scientific">Uliginosibacterium aquaticum</name>
    <dbReference type="NCBI Taxonomy" id="2731212"/>
    <lineage>
        <taxon>Bacteria</taxon>
        <taxon>Pseudomonadati</taxon>
        <taxon>Pseudomonadota</taxon>
        <taxon>Betaproteobacteria</taxon>
        <taxon>Rhodocyclales</taxon>
        <taxon>Zoogloeaceae</taxon>
        <taxon>Uliginosibacterium</taxon>
    </lineage>
</organism>
<dbReference type="RefSeq" id="WP_170021802.1">
    <property type="nucleotide sequence ID" value="NZ_JABCSC020000002.1"/>
</dbReference>
<accession>A0ABX2IL24</accession>
<protein>
    <submittedName>
        <fullName evidence="1">Agglutinin biogenesis protein MshI</fullName>
    </submittedName>
</protein>
<dbReference type="Proteomes" id="UP000778523">
    <property type="component" value="Unassembled WGS sequence"/>
</dbReference>
<dbReference type="SUPFAM" id="SSF53067">
    <property type="entry name" value="Actin-like ATPase domain"/>
    <property type="match status" value="1"/>
</dbReference>
<reference evidence="1 2" key="1">
    <citation type="submission" date="2020-06" db="EMBL/GenBank/DDBJ databases">
        <title>Draft genome of Uliginosibacterium sp. IMCC34675.</title>
        <authorList>
            <person name="Song J."/>
        </authorList>
    </citation>
    <scope>NUCLEOTIDE SEQUENCE [LARGE SCALE GENOMIC DNA]</scope>
    <source>
        <strain evidence="1 2">IMCC34675</strain>
    </source>
</reference>
<comment type="caution">
    <text evidence="1">The sequence shown here is derived from an EMBL/GenBank/DDBJ whole genome shotgun (WGS) entry which is preliminary data.</text>
</comment>
<gene>
    <name evidence="1" type="ORF">HJ583_010165</name>
</gene>